<dbReference type="Pfam" id="PF04392">
    <property type="entry name" value="ABC_sub_bind"/>
    <property type="match status" value="1"/>
</dbReference>
<dbReference type="InterPro" id="IPR007487">
    <property type="entry name" value="ABC_transpt-TYRBP-like"/>
</dbReference>
<organism evidence="1 2">
    <name type="scientific">Beggiatoa alba B18LD</name>
    <dbReference type="NCBI Taxonomy" id="395493"/>
    <lineage>
        <taxon>Bacteria</taxon>
        <taxon>Pseudomonadati</taxon>
        <taxon>Pseudomonadota</taxon>
        <taxon>Gammaproteobacteria</taxon>
        <taxon>Thiotrichales</taxon>
        <taxon>Thiotrichaceae</taxon>
        <taxon>Beggiatoa</taxon>
    </lineage>
</organism>
<accession>I3CDG4</accession>
<dbReference type="STRING" id="395493.BegalDRAFT_0745"/>
<gene>
    <name evidence="1" type="ORF">BegalDRAFT_0745</name>
</gene>
<dbReference type="EMBL" id="JH600070">
    <property type="protein sequence ID" value="EIJ41657.1"/>
    <property type="molecule type" value="Genomic_DNA"/>
</dbReference>
<dbReference type="AlphaFoldDB" id="I3CDG4"/>
<dbReference type="PANTHER" id="PTHR35271">
    <property type="entry name" value="ABC TRANSPORTER, SUBSTRATE-BINDING LIPOPROTEIN-RELATED"/>
    <property type="match status" value="1"/>
</dbReference>
<evidence type="ECO:0000313" key="2">
    <source>
        <dbReference type="Proteomes" id="UP000005744"/>
    </source>
</evidence>
<dbReference type="PANTHER" id="PTHR35271:SF1">
    <property type="entry name" value="ABC TRANSPORTER, SUBSTRATE-BINDING LIPOPROTEIN"/>
    <property type="match status" value="1"/>
</dbReference>
<protein>
    <submittedName>
        <fullName evidence="1">ABC-type uncharacterized transport system, periplasmic component</fullName>
    </submittedName>
</protein>
<keyword evidence="2" id="KW-1185">Reference proteome</keyword>
<dbReference type="Proteomes" id="UP000005744">
    <property type="component" value="Unassembled WGS sequence"/>
</dbReference>
<name>I3CDG4_9GAMM</name>
<dbReference type="RefSeq" id="WP_002683774.1">
    <property type="nucleotide sequence ID" value="NZ_JH600070.1"/>
</dbReference>
<dbReference type="Gene3D" id="3.40.50.2300">
    <property type="match status" value="2"/>
</dbReference>
<proteinExistence type="predicted"/>
<dbReference type="eggNOG" id="COG2984">
    <property type="taxonomic scope" value="Bacteria"/>
</dbReference>
<dbReference type="OrthoDB" id="1550623at2"/>
<reference evidence="1 2" key="1">
    <citation type="submission" date="2011-11" db="EMBL/GenBank/DDBJ databases">
        <title>Improved High-Quality Draft sequence of Beggiatoa alba B18lD.</title>
        <authorList>
            <consortium name="US DOE Joint Genome Institute"/>
            <person name="Lucas S."/>
            <person name="Han J."/>
            <person name="Lapidus A."/>
            <person name="Cheng J.-F."/>
            <person name="Goodwin L."/>
            <person name="Pitluck S."/>
            <person name="Peters L."/>
            <person name="Mikhailova N."/>
            <person name="Held B."/>
            <person name="Detter J.C."/>
            <person name="Han C."/>
            <person name="Tapia R."/>
            <person name="Land M."/>
            <person name="Hauser L."/>
            <person name="Kyrpides N."/>
            <person name="Ivanova N."/>
            <person name="Pagani I."/>
            <person name="Samuel K."/>
            <person name="Teske A."/>
            <person name="Mueller J."/>
            <person name="Woyke T."/>
        </authorList>
    </citation>
    <scope>NUCLEOTIDE SEQUENCE [LARGE SCALE GENOMIC DNA]</scope>
    <source>
        <strain evidence="1 2">B18LD</strain>
    </source>
</reference>
<dbReference type="SUPFAM" id="SSF53822">
    <property type="entry name" value="Periplasmic binding protein-like I"/>
    <property type="match status" value="1"/>
</dbReference>
<dbReference type="InterPro" id="IPR028082">
    <property type="entry name" value="Peripla_BP_I"/>
</dbReference>
<evidence type="ECO:0000313" key="1">
    <source>
        <dbReference type="EMBL" id="EIJ41657.1"/>
    </source>
</evidence>
<dbReference type="HOGENOM" id="CLU_057483_1_0_6"/>
<sequence length="328" mass="36741">MLALSIKNIVTIACLCVWVSVSVAAETGVSITGKKVFYVDSYHVGYEWSDGIMQGIQQVLKAEGSEIILQTFYMDTKRGEPDDAAIQAIALRVREEITKFNPDVLIACDDSAVKFLIKPYYKDADLPVVFCGINWDAGIYGLPYKNTTGMIEISLINEIIAHISKYARGSKIGYLAGINNSPKNIEYAKKLFNINYDKVYIVSSVDEWKAYFRRLQDEVDMVIFGNFSNLEGINKDDILKFVLENQKIPTGTDLPWHSEHTLITFAKSPEEQGQWATQTALDILKGKNPSDIPIMHNAKGKLYINLKLGNQLRIAFAPALLKMATIIK</sequence>